<evidence type="ECO:0000256" key="1">
    <source>
        <dbReference type="ARBA" id="ARBA00007626"/>
    </source>
</evidence>
<evidence type="ECO:0000313" key="5">
    <source>
        <dbReference type="RefSeq" id="XP_048141854.1"/>
    </source>
</evidence>
<name>A0ABM3HZ32_9MYRT</name>
<keyword evidence="4" id="KW-1185">Reference proteome</keyword>
<dbReference type="Gene3D" id="1.25.40.10">
    <property type="entry name" value="Tetratricopeptide repeat domain"/>
    <property type="match status" value="5"/>
</dbReference>
<evidence type="ECO:0000256" key="3">
    <source>
        <dbReference type="PROSITE-ProRule" id="PRU00708"/>
    </source>
</evidence>
<organism evidence="4 5">
    <name type="scientific">Rhodamnia argentea</name>
    <dbReference type="NCBI Taxonomy" id="178133"/>
    <lineage>
        <taxon>Eukaryota</taxon>
        <taxon>Viridiplantae</taxon>
        <taxon>Streptophyta</taxon>
        <taxon>Embryophyta</taxon>
        <taxon>Tracheophyta</taxon>
        <taxon>Spermatophyta</taxon>
        <taxon>Magnoliopsida</taxon>
        <taxon>eudicotyledons</taxon>
        <taxon>Gunneridae</taxon>
        <taxon>Pentapetalae</taxon>
        <taxon>rosids</taxon>
        <taxon>malvids</taxon>
        <taxon>Myrtales</taxon>
        <taxon>Myrtaceae</taxon>
        <taxon>Myrtoideae</taxon>
        <taxon>Myrteae</taxon>
        <taxon>Australasian group</taxon>
        <taxon>Rhodamnia</taxon>
    </lineage>
</organism>
<dbReference type="NCBIfam" id="TIGR00756">
    <property type="entry name" value="PPR"/>
    <property type="match status" value="10"/>
</dbReference>
<feature type="repeat" description="PPR" evidence="3">
    <location>
        <begin position="318"/>
        <end position="352"/>
    </location>
</feature>
<gene>
    <name evidence="5" type="primary">LOC115729007</name>
</gene>
<dbReference type="PROSITE" id="PS51375">
    <property type="entry name" value="PPR"/>
    <property type="match status" value="9"/>
</dbReference>
<evidence type="ECO:0000256" key="2">
    <source>
        <dbReference type="ARBA" id="ARBA00022737"/>
    </source>
</evidence>
<proteinExistence type="inferred from homology"/>
<dbReference type="RefSeq" id="XP_048141854.1">
    <property type="nucleotide sequence ID" value="XM_048285897.1"/>
</dbReference>
<keyword evidence="2" id="KW-0677">Repeat</keyword>
<sequence>MAVGRERERERERQKAADLCSYNREITTLDGGAPETSVGAPSSFHHRPALRNYSRSSSAAAAASASGIRSESKCCGTTYCIKSRIKFIMMAYLPVSCRGLAVFEKPSSIRIPSYVSFSYLRYYCSVQSEGKNVEPRGKLSKRAKTRKVNAISQLINRSKWSDKLESSLTPLAASLSKTNALRTLQLIKSPARALLFFKWIQGKMGFVHDHRSYFCMLEMLGRCRNLNAARNFLFSIERMSNGAVKLEDRYFNSLIRSYGKADLFQESLKLFEMMKEIGISPSVITFNNLFSVLLKRGRTTMAKHVYDEMLNTYGVKPDTYTYNILIRGFCMNKMVDEGFHFFKEMSQFKCEPDVITYNTLVDGLCRAGKVNIANNVVKGMRTKNVNLKPNVVTYTTLIRGYCMKGEIDDALAVIEEMVNGGLKPNKITYNTLIKGLCEAQKLDKIKEILEGTVGKVDKVFIPDACTFNTLMHSHCNSGNLDEALRIFEKMSELQVSPDSASYSVLIRSLCQKGEFERAEVLFNELSEKQILLSDAGCVPLVAAYHPMFVYLCKSGKTKKAEEVFRQLMKRGTQDPNSYKTLIMGHCREGNFEVGYDLLVFMLRRDFVPDHETYLSLIDSLLSKDNPLLAHKIIEKMLRSSHHPRSSTFHAILTALLKKECAHESASLVKVMLEEHIRQNINLSTQTVMLLFSQGLGSKAFELVNLLYQNGYVIAIEELTSFLCQKGKIVEAGELLLYGLEKIRRIDINLCSMVMKGLCEKRQLSQAFTLFYELVERESFQNLGCCEELRAALVADGRHAEANFVSKRIPSNLCDRHH</sequence>
<dbReference type="Pfam" id="PF01535">
    <property type="entry name" value="PPR"/>
    <property type="match status" value="4"/>
</dbReference>
<feature type="repeat" description="PPR" evidence="3">
    <location>
        <begin position="498"/>
        <end position="532"/>
    </location>
</feature>
<feature type="repeat" description="PPR" evidence="3">
    <location>
        <begin position="463"/>
        <end position="497"/>
    </location>
</feature>
<protein>
    <submittedName>
        <fullName evidence="5">LOW QUALITY PROTEIN: pentatricopeptide repeat-containing protein At1g02060, chloroplastic</fullName>
    </submittedName>
</protein>
<feature type="repeat" description="PPR" evidence="3">
    <location>
        <begin position="390"/>
        <end position="424"/>
    </location>
</feature>
<feature type="repeat" description="PPR" evidence="3">
    <location>
        <begin position="353"/>
        <end position="387"/>
    </location>
</feature>
<dbReference type="Pfam" id="PF13041">
    <property type="entry name" value="PPR_2"/>
    <property type="match status" value="4"/>
</dbReference>
<feature type="repeat" description="PPR" evidence="3">
    <location>
        <begin position="574"/>
        <end position="608"/>
    </location>
</feature>
<dbReference type="GeneID" id="115729007"/>
<dbReference type="SUPFAM" id="SSF81901">
    <property type="entry name" value="HCP-like"/>
    <property type="match status" value="1"/>
</dbReference>
<dbReference type="Proteomes" id="UP000827889">
    <property type="component" value="Chromosome 9"/>
</dbReference>
<dbReference type="InterPro" id="IPR011990">
    <property type="entry name" value="TPR-like_helical_dom_sf"/>
</dbReference>
<evidence type="ECO:0000313" key="4">
    <source>
        <dbReference type="Proteomes" id="UP000827889"/>
    </source>
</evidence>
<feature type="repeat" description="PPR" evidence="3">
    <location>
        <begin position="282"/>
        <end position="317"/>
    </location>
</feature>
<reference evidence="5" key="1">
    <citation type="submission" date="2025-08" db="UniProtKB">
        <authorList>
            <consortium name="RefSeq"/>
        </authorList>
    </citation>
    <scope>IDENTIFICATION</scope>
    <source>
        <tissue evidence="5">Leaf</tissue>
    </source>
</reference>
<dbReference type="PANTHER" id="PTHR47447:SF28">
    <property type="entry name" value="PENTACOTRIPEPTIDE-REPEAT REGION OF PRORP DOMAIN-CONTAINING PROTEIN"/>
    <property type="match status" value="1"/>
</dbReference>
<accession>A0ABM3HZ32</accession>
<dbReference type="PANTHER" id="PTHR47447">
    <property type="entry name" value="OS03G0856100 PROTEIN"/>
    <property type="match status" value="1"/>
</dbReference>
<comment type="similarity">
    <text evidence="1">Belongs to the PPR family. P subfamily.</text>
</comment>
<feature type="repeat" description="PPR" evidence="3">
    <location>
        <begin position="609"/>
        <end position="643"/>
    </location>
</feature>
<feature type="repeat" description="PPR" evidence="3">
    <location>
        <begin position="247"/>
        <end position="281"/>
    </location>
</feature>
<dbReference type="InterPro" id="IPR002885">
    <property type="entry name" value="PPR_rpt"/>
</dbReference>